<dbReference type="EMBL" id="BDGG01000013">
    <property type="protein sequence ID" value="GAV06377.1"/>
    <property type="molecule type" value="Genomic_DNA"/>
</dbReference>
<gene>
    <name evidence="2" type="primary">RvY_16386-1</name>
    <name evidence="2" type="synonym">RvY_16386.1</name>
    <name evidence="2" type="ORF">RvY_16386</name>
</gene>
<evidence type="ECO:0000256" key="1">
    <source>
        <dbReference type="SAM" id="MobiDB-lite"/>
    </source>
</evidence>
<keyword evidence="3" id="KW-1185">Reference proteome</keyword>
<evidence type="ECO:0000313" key="3">
    <source>
        <dbReference type="Proteomes" id="UP000186922"/>
    </source>
</evidence>
<evidence type="ECO:0000313" key="2">
    <source>
        <dbReference type="EMBL" id="GAV06377.1"/>
    </source>
</evidence>
<reference evidence="2 3" key="1">
    <citation type="journal article" date="2016" name="Nat. Commun.">
        <title>Extremotolerant tardigrade genome and improved radiotolerance of human cultured cells by tardigrade-unique protein.</title>
        <authorList>
            <person name="Hashimoto T."/>
            <person name="Horikawa D.D."/>
            <person name="Saito Y."/>
            <person name="Kuwahara H."/>
            <person name="Kozuka-Hata H."/>
            <person name="Shin-I T."/>
            <person name="Minakuchi Y."/>
            <person name="Ohishi K."/>
            <person name="Motoyama A."/>
            <person name="Aizu T."/>
            <person name="Enomoto A."/>
            <person name="Kondo K."/>
            <person name="Tanaka S."/>
            <person name="Hara Y."/>
            <person name="Koshikawa S."/>
            <person name="Sagara H."/>
            <person name="Miura T."/>
            <person name="Yokobori S."/>
            <person name="Miyagawa K."/>
            <person name="Suzuki Y."/>
            <person name="Kubo T."/>
            <person name="Oyama M."/>
            <person name="Kohara Y."/>
            <person name="Fujiyama A."/>
            <person name="Arakawa K."/>
            <person name="Katayama T."/>
            <person name="Toyoda A."/>
            <person name="Kunieda T."/>
        </authorList>
    </citation>
    <scope>NUCLEOTIDE SEQUENCE [LARGE SCALE GENOMIC DNA]</scope>
    <source>
        <strain evidence="2 3">YOKOZUNA-1</strain>
    </source>
</reference>
<accession>A0A1D1VY81</accession>
<feature type="region of interest" description="Disordered" evidence="1">
    <location>
        <begin position="51"/>
        <end position="81"/>
    </location>
</feature>
<protein>
    <submittedName>
        <fullName evidence="2">Uncharacterized protein</fullName>
    </submittedName>
</protein>
<dbReference type="AlphaFoldDB" id="A0A1D1VY81"/>
<dbReference type="Proteomes" id="UP000186922">
    <property type="component" value="Unassembled WGS sequence"/>
</dbReference>
<organism evidence="2 3">
    <name type="scientific">Ramazzottius varieornatus</name>
    <name type="common">Water bear</name>
    <name type="synonym">Tardigrade</name>
    <dbReference type="NCBI Taxonomy" id="947166"/>
    <lineage>
        <taxon>Eukaryota</taxon>
        <taxon>Metazoa</taxon>
        <taxon>Ecdysozoa</taxon>
        <taxon>Tardigrada</taxon>
        <taxon>Eutardigrada</taxon>
        <taxon>Parachela</taxon>
        <taxon>Hypsibioidea</taxon>
        <taxon>Ramazzottiidae</taxon>
        <taxon>Ramazzottius</taxon>
    </lineage>
</organism>
<sequence>MEIMQESMNEDFQVCYFVVRYEDKDGKIQSELLRLCRVNIWFRSHKNDSDNNAVMATMPPRKTIYSNTEQHNESFREDPDQ</sequence>
<comment type="caution">
    <text evidence="2">The sequence shown here is derived from an EMBL/GenBank/DDBJ whole genome shotgun (WGS) entry which is preliminary data.</text>
</comment>
<proteinExistence type="predicted"/>
<feature type="compositionally biased region" description="Basic and acidic residues" evidence="1">
    <location>
        <begin position="70"/>
        <end position="81"/>
    </location>
</feature>
<name>A0A1D1VY81_RAMVA</name>